<evidence type="ECO:0000313" key="1">
    <source>
        <dbReference type="EMBL" id="CAF4909522.1"/>
    </source>
</evidence>
<evidence type="ECO:0000313" key="2">
    <source>
        <dbReference type="Proteomes" id="UP000663873"/>
    </source>
</evidence>
<dbReference type="AlphaFoldDB" id="A0A821VPI8"/>
<dbReference type="EMBL" id="CAJOBP010079371">
    <property type="protein sequence ID" value="CAF4909522.1"/>
    <property type="molecule type" value="Genomic_DNA"/>
</dbReference>
<proteinExistence type="predicted"/>
<comment type="caution">
    <text evidence="1">The sequence shown here is derived from an EMBL/GenBank/DDBJ whole genome shotgun (WGS) entry which is preliminary data.</text>
</comment>
<sequence length="79" mass="8858">IQVPIIPKPVVNISLEDDTPLYPNEFLQPAPISCPCLPPSAKDAANDNHQDLETIINRNETDIILSTNDRKFLTFCKLQ</sequence>
<protein>
    <submittedName>
        <fullName evidence="1">Uncharacterized protein</fullName>
    </submittedName>
</protein>
<reference evidence="1" key="1">
    <citation type="submission" date="2021-02" db="EMBL/GenBank/DDBJ databases">
        <authorList>
            <person name="Nowell W R."/>
        </authorList>
    </citation>
    <scope>NUCLEOTIDE SEQUENCE</scope>
</reference>
<keyword evidence="2" id="KW-1185">Reference proteome</keyword>
<accession>A0A821VPI8</accession>
<organism evidence="1 2">
    <name type="scientific">Rotaria socialis</name>
    <dbReference type="NCBI Taxonomy" id="392032"/>
    <lineage>
        <taxon>Eukaryota</taxon>
        <taxon>Metazoa</taxon>
        <taxon>Spiralia</taxon>
        <taxon>Gnathifera</taxon>
        <taxon>Rotifera</taxon>
        <taxon>Eurotatoria</taxon>
        <taxon>Bdelloidea</taxon>
        <taxon>Philodinida</taxon>
        <taxon>Philodinidae</taxon>
        <taxon>Rotaria</taxon>
    </lineage>
</organism>
<gene>
    <name evidence="1" type="ORF">UJA718_LOCUS45903</name>
</gene>
<name>A0A821VPI8_9BILA</name>
<feature type="non-terminal residue" evidence="1">
    <location>
        <position position="1"/>
    </location>
</feature>
<dbReference type="Proteomes" id="UP000663873">
    <property type="component" value="Unassembled WGS sequence"/>
</dbReference>